<name>A0A174A2Z5_9FIRM</name>
<gene>
    <name evidence="1" type="ORF">ERS852395_01442</name>
</gene>
<dbReference type="Proteomes" id="UP000095447">
    <property type="component" value="Unassembled WGS sequence"/>
</dbReference>
<evidence type="ECO:0000313" key="1">
    <source>
        <dbReference type="EMBL" id="CUN82981.1"/>
    </source>
</evidence>
<dbReference type="EMBL" id="CYZA01000006">
    <property type="protein sequence ID" value="CUN82981.1"/>
    <property type="molecule type" value="Genomic_DNA"/>
</dbReference>
<proteinExistence type="predicted"/>
<evidence type="ECO:0000313" key="2">
    <source>
        <dbReference type="Proteomes" id="UP000095447"/>
    </source>
</evidence>
<protein>
    <submittedName>
        <fullName evidence="1">Uncharacterized protein</fullName>
    </submittedName>
</protein>
<accession>A0A174A2Z5</accession>
<sequence length="85" mass="10075">MIDLRDSTVLVNNVEEYIAVTKIAKKQGFRWASWAPLSIVLCEFPTRLEFNRKYETYWGSSRGRCARDYPRYLDIIKGVRRLIMV</sequence>
<organism evidence="1 2">
    <name type="scientific">Blautia obeum</name>
    <dbReference type="NCBI Taxonomy" id="40520"/>
    <lineage>
        <taxon>Bacteria</taxon>
        <taxon>Bacillati</taxon>
        <taxon>Bacillota</taxon>
        <taxon>Clostridia</taxon>
        <taxon>Lachnospirales</taxon>
        <taxon>Lachnospiraceae</taxon>
        <taxon>Blautia</taxon>
    </lineage>
</organism>
<dbReference type="AlphaFoldDB" id="A0A174A2Z5"/>
<reference evidence="1 2" key="1">
    <citation type="submission" date="2015-09" db="EMBL/GenBank/DDBJ databases">
        <authorList>
            <consortium name="Pathogen Informatics"/>
        </authorList>
    </citation>
    <scope>NUCLEOTIDE SEQUENCE [LARGE SCALE GENOMIC DNA]</scope>
    <source>
        <strain evidence="1 2">2789STDY5608838</strain>
    </source>
</reference>